<evidence type="ECO:0000313" key="9">
    <source>
        <dbReference type="Proteomes" id="UP000307808"/>
    </source>
</evidence>
<comment type="subcellular location">
    <subcellularLocation>
        <location evidence="1">Membrane</location>
        <topology evidence="1">Multi-pass membrane protein</topology>
    </subcellularLocation>
</comment>
<proteinExistence type="predicted"/>
<dbReference type="Pfam" id="PF14378">
    <property type="entry name" value="PAP2_3"/>
    <property type="match status" value="1"/>
</dbReference>
<evidence type="ECO:0000256" key="5">
    <source>
        <dbReference type="SAM" id="MobiDB-lite"/>
    </source>
</evidence>
<dbReference type="InterPro" id="IPR052185">
    <property type="entry name" value="IPC_Synthase-Related"/>
</dbReference>
<dbReference type="PANTHER" id="PTHR31310">
    <property type="match status" value="1"/>
</dbReference>
<name>A0A4U2YSF4_9ACTN</name>
<evidence type="ECO:0000256" key="1">
    <source>
        <dbReference type="ARBA" id="ARBA00004141"/>
    </source>
</evidence>
<dbReference type="OrthoDB" id="5171662at2"/>
<dbReference type="InterPro" id="IPR026841">
    <property type="entry name" value="Aur1/Ipt1"/>
</dbReference>
<gene>
    <name evidence="8" type="ORF">FC770_04305</name>
</gene>
<sequence length="363" mass="40912">MDTMARVYRRAHVVLIGTTALMGITALVMSTVLDRKFIDPEGFLGPSFLRLPLLVLAALGADMVPQYFWVGRARPRTGWAAIKNRWTTHWTKARWILVVVGIGCFYVTYVSYRNIKSYLPFVMGETKYDRELHVLDRAMFFGHEPASVLHSIFGTGISAHFLSTVYVAFLPLVAIMVAVYLVWSRNLRFGYWFITSQVLVWTLGTAMYYCLPSLGPGFRYHWLFTDLPNTGTSELMDSLFYGRKSVLHDGDPRRVQSVAAFASLHTGVTLLWALMIQYTVRNRWVKILAWSNFGVTIVATLYFGWHYVADDIAGIAIALVSFAVGGWAAGQKFSKKALREALGEVSDVEPPEPEPATVRSRET</sequence>
<feature type="transmembrane region" description="Helical" evidence="6">
    <location>
        <begin position="93"/>
        <end position="112"/>
    </location>
</feature>
<dbReference type="AlphaFoldDB" id="A0A4U2YSF4"/>
<evidence type="ECO:0000256" key="2">
    <source>
        <dbReference type="ARBA" id="ARBA00022692"/>
    </source>
</evidence>
<dbReference type="Gene3D" id="1.20.144.10">
    <property type="entry name" value="Phosphatidic acid phosphatase type 2/haloperoxidase"/>
    <property type="match status" value="1"/>
</dbReference>
<feature type="transmembrane region" description="Helical" evidence="6">
    <location>
        <begin position="312"/>
        <end position="330"/>
    </location>
</feature>
<dbReference type="PANTHER" id="PTHR31310:SF7">
    <property type="entry name" value="PA-PHOSPHATASE RELATED-FAMILY PROTEIN DDB_G0268928"/>
    <property type="match status" value="1"/>
</dbReference>
<evidence type="ECO:0000256" key="4">
    <source>
        <dbReference type="ARBA" id="ARBA00023136"/>
    </source>
</evidence>
<evidence type="ECO:0000259" key="7">
    <source>
        <dbReference type="Pfam" id="PF14378"/>
    </source>
</evidence>
<feature type="transmembrane region" description="Helical" evidence="6">
    <location>
        <begin position="189"/>
        <end position="209"/>
    </location>
</feature>
<accession>A0A4U2YSF4</accession>
<reference evidence="8 9" key="1">
    <citation type="submission" date="2019-04" db="EMBL/GenBank/DDBJ databases">
        <authorList>
            <person name="Dong K."/>
        </authorList>
    </citation>
    <scope>NUCLEOTIDE SEQUENCE [LARGE SCALE GENOMIC DNA]</scope>
    <source>
        <strain evidence="9">dk3543</strain>
    </source>
</reference>
<feature type="transmembrane region" description="Helical" evidence="6">
    <location>
        <begin position="287"/>
        <end position="306"/>
    </location>
</feature>
<organism evidence="8 9">
    <name type="scientific">Nocardioides jishulii</name>
    <dbReference type="NCBI Taxonomy" id="2575440"/>
    <lineage>
        <taxon>Bacteria</taxon>
        <taxon>Bacillati</taxon>
        <taxon>Actinomycetota</taxon>
        <taxon>Actinomycetes</taxon>
        <taxon>Propionibacteriales</taxon>
        <taxon>Nocardioidaceae</taxon>
        <taxon>Nocardioides</taxon>
    </lineage>
</organism>
<evidence type="ECO:0000256" key="3">
    <source>
        <dbReference type="ARBA" id="ARBA00022989"/>
    </source>
</evidence>
<feature type="region of interest" description="Disordered" evidence="5">
    <location>
        <begin position="344"/>
        <end position="363"/>
    </location>
</feature>
<dbReference type="GO" id="GO:0016020">
    <property type="term" value="C:membrane"/>
    <property type="evidence" value="ECO:0007669"/>
    <property type="project" value="UniProtKB-SubCell"/>
</dbReference>
<feature type="transmembrane region" description="Helical" evidence="6">
    <location>
        <begin position="53"/>
        <end position="72"/>
    </location>
</feature>
<feature type="domain" description="Inositolphosphotransferase Aur1/Ipt1" evidence="7">
    <location>
        <begin position="130"/>
        <end position="323"/>
    </location>
</feature>
<evidence type="ECO:0000256" key="6">
    <source>
        <dbReference type="SAM" id="Phobius"/>
    </source>
</evidence>
<feature type="transmembrane region" description="Helical" evidence="6">
    <location>
        <begin position="157"/>
        <end position="182"/>
    </location>
</feature>
<comment type="caution">
    <text evidence="8">The sequence shown here is derived from an EMBL/GenBank/DDBJ whole genome shotgun (WGS) entry which is preliminary data.</text>
</comment>
<keyword evidence="9" id="KW-1185">Reference proteome</keyword>
<keyword evidence="4 6" id="KW-0472">Membrane</keyword>
<protein>
    <submittedName>
        <fullName evidence="8">Inositol phosphorylceramide synthase</fullName>
    </submittedName>
</protein>
<keyword evidence="3 6" id="KW-1133">Transmembrane helix</keyword>
<dbReference type="CDD" id="cd03386">
    <property type="entry name" value="PAP2_Aur1_like"/>
    <property type="match status" value="1"/>
</dbReference>
<keyword evidence="2 6" id="KW-0812">Transmembrane</keyword>
<feature type="transmembrane region" description="Helical" evidence="6">
    <location>
        <begin position="12"/>
        <end position="33"/>
    </location>
</feature>
<dbReference type="EMBL" id="SZPY01000001">
    <property type="protein sequence ID" value="TKI64369.1"/>
    <property type="molecule type" value="Genomic_DNA"/>
</dbReference>
<feature type="transmembrane region" description="Helical" evidence="6">
    <location>
        <begin position="255"/>
        <end position="275"/>
    </location>
</feature>
<dbReference type="Proteomes" id="UP000307808">
    <property type="component" value="Unassembled WGS sequence"/>
</dbReference>
<evidence type="ECO:0000313" key="8">
    <source>
        <dbReference type="EMBL" id="TKI64369.1"/>
    </source>
</evidence>